<comment type="caution">
    <text evidence="1">The sequence shown here is derived from an EMBL/GenBank/DDBJ whole genome shotgun (WGS) entry which is preliminary data.</text>
</comment>
<dbReference type="STRING" id="1001994.MY1_1422"/>
<reference evidence="1 2" key="1">
    <citation type="journal article" date="2011" name="J. Bacteriol.">
        <title>Genome Sequence of an Ammonia-Oxidizing Soil Archaeon, "Candidatus Nitrosoarchaeum koreensis" MY1.</title>
        <authorList>
            <person name="Kim B.K."/>
            <person name="Jung M.Y."/>
            <person name="Yu D.S."/>
            <person name="Park S.J."/>
            <person name="Oh T.K."/>
            <person name="Rhee S.K."/>
            <person name="Kim J.F."/>
        </authorList>
    </citation>
    <scope>NUCLEOTIDE SEQUENCE [LARGE SCALE GENOMIC DNA]</scope>
    <source>
        <strain evidence="1 2">MY1</strain>
    </source>
</reference>
<sequence>MALVVFGTLPSVYAIPSVEIVMEKTTYNYCEKLFYTIKVSEITGDSAILHITDQAGKTSSAIPIPISNLETPIPSVMPFEVEIFPPGRYILDVEYSGGEDTISFDLLDSENVCISTVMKQFAFSWINNQISDGFFIDAINKFVDKKVINIPDNISEKDLQDIHIPIWVKNVVAWWLEEKISDGEAAKAIQYLINKEIIVI</sequence>
<dbReference type="Proteomes" id="UP000004440">
    <property type="component" value="Unassembled WGS sequence"/>
</dbReference>
<proteinExistence type="predicted"/>
<dbReference type="AlphaFoldDB" id="F9CZ20"/>
<name>F9CZ20_9ARCH</name>
<keyword evidence="2" id="KW-1185">Reference proteome</keyword>
<evidence type="ECO:0000313" key="1">
    <source>
        <dbReference type="EMBL" id="EGP94178.1"/>
    </source>
</evidence>
<organism evidence="1 2">
    <name type="scientific">Nitrosarchaeum koreense MY1</name>
    <dbReference type="NCBI Taxonomy" id="1001994"/>
    <lineage>
        <taxon>Archaea</taxon>
        <taxon>Nitrososphaerota</taxon>
        <taxon>Nitrososphaeria</taxon>
        <taxon>Nitrosopumilales</taxon>
        <taxon>Nitrosopumilaceae</taxon>
        <taxon>Nitrosarchaeum</taxon>
    </lineage>
</organism>
<protein>
    <submittedName>
        <fullName evidence="1">Putative Pentapeptide repeats (8 copies)</fullName>
    </submittedName>
</protein>
<dbReference type="EMBL" id="AFPU01000001">
    <property type="protein sequence ID" value="EGP94178.1"/>
    <property type="molecule type" value="Genomic_DNA"/>
</dbReference>
<evidence type="ECO:0000313" key="2">
    <source>
        <dbReference type="Proteomes" id="UP000004440"/>
    </source>
</evidence>
<gene>
    <name evidence="1" type="ORF">MY1_1422</name>
</gene>
<dbReference type="PATRIC" id="fig|1001994.6.peg.1407"/>
<accession>F9CZ20</accession>